<feature type="non-terminal residue" evidence="9">
    <location>
        <position position="1"/>
    </location>
</feature>
<evidence type="ECO:0000313" key="9">
    <source>
        <dbReference type="EMBL" id="KKL17866.1"/>
    </source>
</evidence>
<feature type="transmembrane region" description="Helical" evidence="7">
    <location>
        <begin position="221"/>
        <end position="240"/>
    </location>
</feature>
<dbReference type="Gene3D" id="1.20.1250.20">
    <property type="entry name" value="MFS general substrate transporter like domains"/>
    <property type="match status" value="1"/>
</dbReference>
<keyword evidence="3" id="KW-1003">Cell membrane</keyword>
<comment type="caution">
    <text evidence="9">The sequence shown here is derived from an EMBL/GenBank/DDBJ whole genome shotgun (WGS) entry which is preliminary data.</text>
</comment>
<keyword evidence="6 7" id="KW-0472">Membrane</keyword>
<gene>
    <name evidence="9" type="ORF">LCGC14_2481260</name>
</gene>
<dbReference type="Pfam" id="PF05977">
    <property type="entry name" value="MFS_3"/>
    <property type="match status" value="1"/>
</dbReference>
<proteinExistence type="predicted"/>
<evidence type="ECO:0000256" key="7">
    <source>
        <dbReference type="SAM" id="Phobius"/>
    </source>
</evidence>
<dbReference type="GO" id="GO:0022857">
    <property type="term" value="F:transmembrane transporter activity"/>
    <property type="evidence" value="ECO:0007669"/>
    <property type="project" value="InterPro"/>
</dbReference>
<dbReference type="PANTHER" id="PTHR23513:SF6">
    <property type="entry name" value="MAJOR FACILITATOR SUPERFAMILY ASSOCIATED DOMAIN-CONTAINING PROTEIN"/>
    <property type="match status" value="1"/>
</dbReference>
<feature type="domain" description="Major facilitator superfamily (MFS) profile" evidence="8">
    <location>
        <begin position="130"/>
        <end position="313"/>
    </location>
</feature>
<protein>
    <recommendedName>
        <fullName evidence="8">Major facilitator superfamily (MFS) profile domain-containing protein</fullName>
    </recommendedName>
</protein>
<feature type="transmembrane region" description="Helical" evidence="7">
    <location>
        <begin position="133"/>
        <end position="154"/>
    </location>
</feature>
<accession>A0A0F9DJG4</accession>
<dbReference type="PROSITE" id="PS50850">
    <property type="entry name" value="MFS"/>
    <property type="match status" value="1"/>
</dbReference>
<keyword evidence="5 7" id="KW-1133">Transmembrane helix</keyword>
<feature type="transmembrane region" description="Helical" evidence="7">
    <location>
        <begin position="252"/>
        <end position="274"/>
    </location>
</feature>
<dbReference type="InterPro" id="IPR010290">
    <property type="entry name" value="TM_effector"/>
</dbReference>
<feature type="transmembrane region" description="Helical" evidence="7">
    <location>
        <begin position="166"/>
        <end position="186"/>
    </location>
</feature>
<keyword evidence="2" id="KW-0813">Transport</keyword>
<feature type="transmembrane region" description="Helical" evidence="7">
    <location>
        <begin position="280"/>
        <end position="305"/>
    </location>
</feature>
<sequence length="313" mass="34274">LILLVSVWQGWLSYELMLLFGICFGCITAFVQPARETLLSRVANTQLQQAVAKASFIQFSAQSVGIILAGYLDDVGLLILIALQITLLVTSGYLLRRCLDVVPDEPKQRNRSTWKDMLSGLELVRQDTRLLQLMMVVAATGFLGFGLYLVAMPILTREVYHQGAAFFAWIQFSFMFGVILSNVFIIRFVGRFTQPGRMLLISLLIRGGLLVGIAMHPPSWLLFLLVLLWGAASGVAMMLGRSMTHEASPQAYRARVVSVYQLALFGAAPIGAWVSGHTMGAIGVLPAIGVLGVLTILVGVVAMLFSDLWQPVK</sequence>
<evidence type="ECO:0000259" key="8">
    <source>
        <dbReference type="PROSITE" id="PS50850"/>
    </source>
</evidence>
<reference evidence="9" key="1">
    <citation type="journal article" date="2015" name="Nature">
        <title>Complex archaea that bridge the gap between prokaryotes and eukaryotes.</title>
        <authorList>
            <person name="Spang A."/>
            <person name="Saw J.H."/>
            <person name="Jorgensen S.L."/>
            <person name="Zaremba-Niedzwiedzka K."/>
            <person name="Martijn J."/>
            <person name="Lind A.E."/>
            <person name="van Eijk R."/>
            <person name="Schleper C."/>
            <person name="Guy L."/>
            <person name="Ettema T.J."/>
        </authorList>
    </citation>
    <scope>NUCLEOTIDE SEQUENCE</scope>
</reference>
<evidence type="ECO:0000256" key="4">
    <source>
        <dbReference type="ARBA" id="ARBA00022692"/>
    </source>
</evidence>
<evidence type="ECO:0000256" key="1">
    <source>
        <dbReference type="ARBA" id="ARBA00004651"/>
    </source>
</evidence>
<name>A0A0F9DJG4_9ZZZZ</name>
<evidence type="ECO:0000256" key="3">
    <source>
        <dbReference type="ARBA" id="ARBA00022475"/>
    </source>
</evidence>
<dbReference type="AlphaFoldDB" id="A0A0F9DJG4"/>
<dbReference type="GO" id="GO:0005886">
    <property type="term" value="C:plasma membrane"/>
    <property type="evidence" value="ECO:0007669"/>
    <property type="project" value="UniProtKB-SubCell"/>
</dbReference>
<evidence type="ECO:0000256" key="2">
    <source>
        <dbReference type="ARBA" id="ARBA00022448"/>
    </source>
</evidence>
<dbReference type="PANTHER" id="PTHR23513">
    <property type="entry name" value="INTEGRAL MEMBRANE EFFLUX PROTEIN-RELATED"/>
    <property type="match status" value="1"/>
</dbReference>
<dbReference type="EMBL" id="LAZR01039090">
    <property type="protein sequence ID" value="KKL17866.1"/>
    <property type="molecule type" value="Genomic_DNA"/>
</dbReference>
<evidence type="ECO:0000256" key="6">
    <source>
        <dbReference type="ARBA" id="ARBA00023136"/>
    </source>
</evidence>
<feature type="transmembrane region" description="Helical" evidence="7">
    <location>
        <begin position="198"/>
        <end position="215"/>
    </location>
</feature>
<feature type="transmembrane region" description="Helical" evidence="7">
    <location>
        <begin position="51"/>
        <end position="71"/>
    </location>
</feature>
<evidence type="ECO:0000256" key="5">
    <source>
        <dbReference type="ARBA" id="ARBA00022989"/>
    </source>
</evidence>
<dbReference type="SUPFAM" id="SSF103473">
    <property type="entry name" value="MFS general substrate transporter"/>
    <property type="match status" value="1"/>
</dbReference>
<dbReference type="InterPro" id="IPR020846">
    <property type="entry name" value="MFS_dom"/>
</dbReference>
<organism evidence="9">
    <name type="scientific">marine sediment metagenome</name>
    <dbReference type="NCBI Taxonomy" id="412755"/>
    <lineage>
        <taxon>unclassified sequences</taxon>
        <taxon>metagenomes</taxon>
        <taxon>ecological metagenomes</taxon>
    </lineage>
</organism>
<feature type="transmembrane region" description="Helical" evidence="7">
    <location>
        <begin position="77"/>
        <end position="95"/>
    </location>
</feature>
<dbReference type="InterPro" id="IPR036259">
    <property type="entry name" value="MFS_trans_sf"/>
</dbReference>
<keyword evidence="4 7" id="KW-0812">Transmembrane</keyword>
<comment type="subcellular location">
    <subcellularLocation>
        <location evidence="1">Cell membrane</location>
        <topology evidence="1">Multi-pass membrane protein</topology>
    </subcellularLocation>
</comment>
<feature type="transmembrane region" description="Helical" evidence="7">
    <location>
        <begin position="12"/>
        <end position="31"/>
    </location>
</feature>